<evidence type="ECO:0000313" key="10">
    <source>
        <dbReference type="Proteomes" id="UP000471216"/>
    </source>
</evidence>
<dbReference type="PANTHER" id="PTHR12526:SF630">
    <property type="entry name" value="GLYCOSYLTRANSFERASE"/>
    <property type="match status" value="1"/>
</dbReference>
<dbReference type="Gene3D" id="3.40.50.2000">
    <property type="entry name" value="Glycogen Phosphorylase B"/>
    <property type="match status" value="2"/>
</dbReference>
<sequence length="382" mass="43382">MFIALISRGVPSKRDPQWGCFEKDQAEALVAVGHKVAVISVDSRFRLYWRKPGISHYRLNGIDYYDCFWVPGIITHRLFGKKVDFSIKRIQLKRLFNRVIREHSLPDVLYSHYLTNSYAALILKKMYNLPLVAIEHWSQLNKDVLSDYAVWLGRATYSDCDAVISVSESLRQRLLQHFQINSIVVHNMVGSEFCYNCSRGSKDGKIRFVSTGSLIHRKGYDLLISAFGQLKLPLDKWELVIIGEGEERVNLEQQIDRAGLNSNVYLLGRKGKKEIGSILCNSDVFVLPSRSETFGVVYVEAMMMGLPVIATVCGGPEEFVQKTDGLLVPCDDVEALSSAIKDMYENCHQYDHKKISADSRARFSPNVIASQLINVFQEVMCK</sequence>
<dbReference type="Proteomes" id="UP000432516">
    <property type="component" value="Unassembled WGS sequence"/>
</dbReference>
<dbReference type="EMBL" id="WKNE01000003">
    <property type="protein sequence ID" value="MRZ54029.1"/>
    <property type="molecule type" value="Genomic_DNA"/>
</dbReference>
<dbReference type="EMBL" id="WKMW01000026">
    <property type="protein sequence ID" value="MRY86552.1"/>
    <property type="molecule type" value="Genomic_DNA"/>
</dbReference>
<evidence type="ECO:0000313" key="8">
    <source>
        <dbReference type="Proteomes" id="UP000432516"/>
    </source>
</evidence>
<keyword evidence="3" id="KW-0328">Glycosyltransferase</keyword>
<dbReference type="GO" id="GO:0004373">
    <property type="term" value="F:alpha-1,4-glucan glucosyltransferase (UDP-glucose donor) activity"/>
    <property type="evidence" value="ECO:0007669"/>
    <property type="project" value="UniProtKB-EC"/>
</dbReference>
<evidence type="ECO:0000313" key="9">
    <source>
        <dbReference type="Proteomes" id="UP000450599"/>
    </source>
</evidence>
<reference evidence="8 9" key="2">
    <citation type="journal article" date="2019" name="Nat. Med.">
        <title>A library of human gut bacterial isolates paired with longitudinal multiomics data enables mechanistic microbiome research.</title>
        <authorList>
            <person name="Poyet M."/>
            <person name="Groussin M."/>
            <person name="Gibbons S.M."/>
            <person name="Avila-Pacheco J."/>
            <person name="Jiang X."/>
            <person name="Kearney S.M."/>
            <person name="Perrotta A.R."/>
            <person name="Berdy B."/>
            <person name="Zhao S."/>
            <person name="Lieberman T.D."/>
            <person name="Swanson P.K."/>
            <person name="Smith M."/>
            <person name="Roesemann S."/>
            <person name="Alexander J.E."/>
            <person name="Rich S.A."/>
            <person name="Livny J."/>
            <person name="Vlamakis H."/>
            <person name="Clish C."/>
            <person name="Bullock K."/>
            <person name="Deik A."/>
            <person name="Scott J."/>
            <person name="Pierce K.A."/>
            <person name="Xavier R.J."/>
            <person name="Alm E.J."/>
        </authorList>
    </citation>
    <scope>NUCLEOTIDE SEQUENCE [LARGE SCALE GENOMIC DNA]</scope>
    <source>
        <strain evidence="5 10">BIOML-A10</strain>
        <strain evidence="4 9">BIOML-A11</strain>
        <strain evidence="6 8">BIOML-A2</strain>
    </source>
</reference>
<evidence type="ECO:0000259" key="2">
    <source>
        <dbReference type="Pfam" id="PF13439"/>
    </source>
</evidence>
<keyword evidence="3" id="KW-0808">Transferase</keyword>
<feature type="domain" description="Glycosyltransferase subfamily 4-like N-terminal" evidence="2">
    <location>
        <begin position="25"/>
        <end position="189"/>
    </location>
</feature>
<proteinExistence type="predicted"/>
<evidence type="ECO:0000313" key="6">
    <source>
        <dbReference type="EMBL" id="MRZ54029.1"/>
    </source>
</evidence>
<dbReference type="EC" id="2.4.1.11" evidence="3"/>
<dbReference type="Pfam" id="PF13439">
    <property type="entry name" value="Glyco_transf_4"/>
    <property type="match status" value="1"/>
</dbReference>
<dbReference type="AlphaFoldDB" id="A0A174X432"/>
<dbReference type="SUPFAM" id="SSF53756">
    <property type="entry name" value="UDP-Glycosyltransferase/glycogen phosphorylase"/>
    <property type="match status" value="1"/>
</dbReference>
<dbReference type="PANTHER" id="PTHR12526">
    <property type="entry name" value="GLYCOSYLTRANSFERASE"/>
    <property type="match status" value="1"/>
</dbReference>
<evidence type="ECO:0000313" key="3">
    <source>
        <dbReference type="EMBL" id="CUQ54294.1"/>
    </source>
</evidence>
<organism evidence="3 7">
    <name type="scientific">Parabacteroides distasonis</name>
    <dbReference type="NCBI Taxonomy" id="823"/>
    <lineage>
        <taxon>Bacteria</taxon>
        <taxon>Pseudomonadati</taxon>
        <taxon>Bacteroidota</taxon>
        <taxon>Bacteroidia</taxon>
        <taxon>Bacteroidales</taxon>
        <taxon>Tannerellaceae</taxon>
        <taxon>Parabacteroides</taxon>
    </lineage>
</organism>
<dbReference type="EMBL" id="WKMX01000024">
    <property type="protein sequence ID" value="MRZ08449.1"/>
    <property type="molecule type" value="Genomic_DNA"/>
</dbReference>
<protein>
    <submittedName>
        <fullName evidence="3">Glycogen synthase</fullName>
        <ecNumber evidence="3">2.4.1.11</ecNumber>
    </submittedName>
    <submittedName>
        <fullName evidence="4">Glycosyltransferase</fullName>
    </submittedName>
</protein>
<gene>
    <name evidence="3" type="ORF">ERS852560_03996</name>
    <name evidence="5" type="ORF">GKD54_20025</name>
    <name evidence="4" type="ORF">GKD58_20270</name>
    <name evidence="6" type="ORF">GKD68_04585</name>
</gene>
<dbReference type="EMBL" id="CZBM01000022">
    <property type="protein sequence ID" value="CUQ54294.1"/>
    <property type="molecule type" value="Genomic_DNA"/>
</dbReference>
<evidence type="ECO:0000313" key="4">
    <source>
        <dbReference type="EMBL" id="MRY86552.1"/>
    </source>
</evidence>
<evidence type="ECO:0000259" key="1">
    <source>
        <dbReference type="Pfam" id="PF00534"/>
    </source>
</evidence>
<dbReference type="RefSeq" id="WP_009275837.1">
    <property type="nucleotide sequence ID" value="NZ_CAXSUO010000013.1"/>
</dbReference>
<feature type="domain" description="Glycosyl transferase family 1" evidence="1">
    <location>
        <begin position="200"/>
        <end position="347"/>
    </location>
</feature>
<dbReference type="Proteomes" id="UP000095332">
    <property type="component" value="Unassembled WGS sequence"/>
</dbReference>
<dbReference type="InterPro" id="IPR028098">
    <property type="entry name" value="Glyco_trans_4-like_N"/>
</dbReference>
<accession>A0A174X432</accession>
<dbReference type="InterPro" id="IPR001296">
    <property type="entry name" value="Glyco_trans_1"/>
</dbReference>
<evidence type="ECO:0000313" key="7">
    <source>
        <dbReference type="Proteomes" id="UP000095332"/>
    </source>
</evidence>
<name>A0A174X432_PARDI</name>
<dbReference type="Proteomes" id="UP000471216">
    <property type="component" value="Unassembled WGS sequence"/>
</dbReference>
<reference evidence="3 7" key="1">
    <citation type="submission" date="2015-09" db="EMBL/GenBank/DDBJ databases">
        <authorList>
            <consortium name="Pathogen Informatics"/>
        </authorList>
    </citation>
    <scope>NUCLEOTIDE SEQUENCE [LARGE SCALE GENOMIC DNA]</scope>
    <source>
        <strain evidence="3 7">2789STDY5834948</strain>
    </source>
</reference>
<dbReference type="Pfam" id="PF00534">
    <property type="entry name" value="Glycos_transf_1"/>
    <property type="match status" value="1"/>
</dbReference>
<evidence type="ECO:0000313" key="5">
    <source>
        <dbReference type="EMBL" id="MRZ08449.1"/>
    </source>
</evidence>
<dbReference type="Proteomes" id="UP000450599">
    <property type="component" value="Unassembled WGS sequence"/>
</dbReference>